<dbReference type="EMBL" id="CAJNNW010007080">
    <property type="protein sequence ID" value="CAE8648892.1"/>
    <property type="molecule type" value="Genomic_DNA"/>
</dbReference>
<evidence type="ECO:0000259" key="4">
    <source>
        <dbReference type="PROSITE" id="PS51194"/>
    </source>
</evidence>
<organism evidence="5 6">
    <name type="scientific">Polarella glacialis</name>
    <name type="common">Dinoflagellate</name>
    <dbReference type="NCBI Taxonomy" id="89957"/>
    <lineage>
        <taxon>Eukaryota</taxon>
        <taxon>Sar</taxon>
        <taxon>Alveolata</taxon>
        <taxon>Dinophyceae</taxon>
        <taxon>Suessiales</taxon>
        <taxon>Suessiaceae</taxon>
        <taxon>Polarella</taxon>
    </lineage>
</organism>
<dbReference type="GO" id="GO:0008270">
    <property type="term" value="F:zinc ion binding"/>
    <property type="evidence" value="ECO:0007669"/>
    <property type="project" value="UniProtKB-KW"/>
</dbReference>
<evidence type="ECO:0000256" key="1">
    <source>
        <dbReference type="ARBA" id="ARBA00022801"/>
    </source>
</evidence>
<dbReference type="Proteomes" id="UP000626109">
    <property type="component" value="Unassembled WGS sequence"/>
</dbReference>
<keyword evidence="1" id="KW-0378">Hydrolase</keyword>
<dbReference type="SMART" id="SM00490">
    <property type="entry name" value="HELICc"/>
    <property type="match status" value="1"/>
</dbReference>
<keyword evidence="2" id="KW-0862">Zinc</keyword>
<dbReference type="InterPro" id="IPR052583">
    <property type="entry name" value="ATP-helicase/E3_Ub-Ligase"/>
</dbReference>
<keyword evidence="2" id="KW-0863">Zinc-finger</keyword>
<comment type="caution">
    <text evidence="5">The sequence shown here is derived from an EMBL/GenBank/DDBJ whole genome shotgun (WGS) entry which is preliminary data.</text>
</comment>
<dbReference type="PROSITE" id="PS50089">
    <property type="entry name" value="ZF_RING_2"/>
    <property type="match status" value="1"/>
</dbReference>
<dbReference type="Pfam" id="PF13639">
    <property type="entry name" value="zf-RING_2"/>
    <property type="match status" value="1"/>
</dbReference>
<sequence length="416" mass="45813">IAFSAIRLLRAPRRWGLTATPKLERAADVSCMAEVLQVFVPPDSVEDAQLFLDHFARSNAWDVATIPLEQHTVRVSLTGRERALYMSEVQRHGEKSERCVQLCSHFAAGELCADSKMAVDRARQKQQEEKLQVEARIAEAQAALDATPASAKEQRRALGISVGLLQRSRKTIETAIQFFESTLKSLDPAETSKECSICLDDAVGDSLALTPCGHLFHEACVRSCIEANGLCPECRKEIGGSRDLIQVSGLGQSQGEGAAEGRAGNIQSYGSKLFALLSRAKDLCAADAQCKIIVFVQWEGLLKKVHSALSECGLPCLRLYGNVDSRQKTLRKFKDSLASEHRLLLLSLEKSPSGMTLTCANHVFFVHPMVAETPSLAEGYERQALGRVRRPGQEKTVHVWRFVTADTVEDELSRRP</sequence>
<dbReference type="PANTHER" id="PTHR45865">
    <property type="entry name" value="E3 UBIQUITIN-PROTEIN LIGASE SHPRH FAMILY MEMBER"/>
    <property type="match status" value="1"/>
</dbReference>
<dbReference type="AlphaFoldDB" id="A0A813ICI1"/>
<keyword evidence="2" id="KW-0479">Metal-binding</keyword>
<evidence type="ECO:0000259" key="3">
    <source>
        <dbReference type="PROSITE" id="PS50089"/>
    </source>
</evidence>
<feature type="non-terminal residue" evidence="5">
    <location>
        <position position="416"/>
    </location>
</feature>
<dbReference type="InterPro" id="IPR001841">
    <property type="entry name" value="Znf_RING"/>
</dbReference>
<evidence type="ECO:0000313" key="5">
    <source>
        <dbReference type="EMBL" id="CAE8648892.1"/>
    </source>
</evidence>
<feature type="domain" description="Helicase C-terminal" evidence="4">
    <location>
        <begin position="282"/>
        <end position="416"/>
    </location>
</feature>
<gene>
    <name evidence="5" type="ORF">PGLA2088_LOCUS6965</name>
</gene>
<proteinExistence type="predicted"/>
<dbReference type="Pfam" id="PF00271">
    <property type="entry name" value="Helicase_C"/>
    <property type="match status" value="1"/>
</dbReference>
<accession>A0A813ICI1</accession>
<reference evidence="5" key="1">
    <citation type="submission" date="2021-02" db="EMBL/GenBank/DDBJ databases">
        <authorList>
            <person name="Dougan E. K."/>
            <person name="Rhodes N."/>
            <person name="Thang M."/>
            <person name="Chan C."/>
        </authorList>
    </citation>
    <scope>NUCLEOTIDE SEQUENCE</scope>
</reference>
<dbReference type="InterPro" id="IPR049730">
    <property type="entry name" value="SNF2/RAD54-like_C"/>
</dbReference>
<dbReference type="Gene3D" id="3.40.50.300">
    <property type="entry name" value="P-loop containing nucleotide triphosphate hydrolases"/>
    <property type="match status" value="1"/>
</dbReference>
<dbReference type="SUPFAM" id="SSF52540">
    <property type="entry name" value="P-loop containing nucleoside triphosphate hydrolases"/>
    <property type="match status" value="1"/>
</dbReference>
<dbReference type="InterPro" id="IPR027417">
    <property type="entry name" value="P-loop_NTPase"/>
</dbReference>
<feature type="domain" description="RING-type" evidence="3">
    <location>
        <begin position="195"/>
        <end position="235"/>
    </location>
</feature>
<dbReference type="GO" id="GO:0016787">
    <property type="term" value="F:hydrolase activity"/>
    <property type="evidence" value="ECO:0007669"/>
    <property type="project" value="UniProtKB-KW"/>
</dbReference>
<name>A0A813ICI1_POLGL</name>
<evidence type="ECO:0008006" key="7">
    <source>
        <dbReference type="Google" id="ProtNLM"/>
    </source>
</evidence>
<dbReference type="InterPro" id="IPR001650">
    <property type="entry name" value="Helicase_C-like"/>
</dbReference>
<dbReference type="SUPFAM" id="SSF57850">
    <property type="entry name" value="RING/U-box"/>
    <property type="match status" value="1"/>
</dbReference>
<protein>
    <recommendedName>
        <fullName evidence="7">Anaphase-promoting complex subunit 11</fullName>
    </recommendedName>
</protein>
<dbReference type="CDD" id="cd18793">
    <property type="entry name" value="SF2_C_SNF"/>
    <property type="match status" value="1"/>
</dbReference>
<feature type="non-terminal residue" evidence="5">
    <location>
        <position position="1"/>
    </location>
</feature>
<dbReference type="PROSITE" id="PS51194">
    <property type="entry name" value="HELICASE_CTER"/>
    <property type="match status" value="1"/>
</dbReference>
<dbReference type="PANTHER" id="PTHR45865:SF1">
    <property type="entry name" value="E3 UBIQUITIN-PROTEIN LIGASE SHPRH"/>
    <property type="match status" value="1"/>
</dbReference>
<dbReference type="Gene3D" id="3.30.40.10">
    <property type="entry name" value="Zinc/RING finger domain, C3HC4 (zinc finger)"/>
    <property type="match status" value="1"/>
</dbReference>
<dbReference type="SMART" id="SM00184">
    <property type="entry name" value="RING"/>
    <property type="match status" value="1"/>
</dbReference>
<evidence type="ECO:0000313" key="6">
    <source>
        <dbReference type="Proteomes" id="UP000626109"/>
    </source>
</evidence>
<dbReference type="InterPro" id="IPR013083">
    <property type="entry name" value="Znf_RING/FYVE/PHD"/>
</dbReference>
<evidence type="ECO:0000256" key="2">
    <source>
        <dbReference type="PROSITE-ProRule" id="PRU00175"/>
    </source>
</evidence>